<dbReference type="GO" id="GO:0004190">
    <property type="term" value="F:aspartic-type endopeptidase activity"/>
    <property type="evidence" value="ECO:0007669"/>
    <property type="project" value="InterPro"/>
</dbReference>
<dbReference type="InterPro" id="IPR001969">
    <property type="entry name" value="Aspartic_peptidase_AS"/>
</dbReference>
<evidence type="ECO:0000256" key="3">
    <source>
        <dbReference type="ARBA" id="ARBA00022722"/>
    </source>
</evidence>
<dbReference type="Gene3D" id="3.30.420.10">
    <property type="entry name" value="Ribonuclease H-like superfamily/Ribonuclease H"/>
    <property type="match status" value="1"/>
</dbReference>
<evidence type="ECO:0000256" key="4">
    <source>
        <dbReference type="ARBA" id="ARBA00022759"/>
    </source>
</evidence>
<dbReference type="CDD" id="cd00303">
    <property type="entry name" value="retropepsin_like"/>
    <property type="match status" value="1"/>
</dbReference>
<dbReference type="Pfam" id="PF18701">
    <property type="entry name" value="DUF5641"/>
    <property type="match status" value="1"/>
</dbReference>
<sequence length="1412" mass="161517">ATASSSSNSENVSCVMCNGQHRLWKCDDFKKLTVEERFNNVKKWQLCFNCLSSNSHRTSNCLSTSTCRECKNKHHTLLHRNYGNRNSNENNSSSPAEVATESPVLSSSNQVLCGNSTLSNNQCLLATAIISVYDANGNTHPCRVLLDSGSQSNFITTELANMLKLHRDVVNIPIVGIGHKQTNVKHRITAKIQSRCNDFEEELQFLVVPKVTCGLPLQKVDVLSWQIPSNLFLADPSFHIPQKIDMLIGVELYYNLLCEGKIVLSKNLPVLIETLFGWVVSGRVSTNNKIPAVASTVACTTSILENLDKTLQQFWEQEECAIYRNQPTEAESCEEHFANTYSRDDNGRYVVRLPFQSTVNQLGDSRALALKRFGYLEKRLNNSHDVKAQYVDFMNEYLKLGHMKSIQENTTNKAFYIPHHAVLKPSSTTTKLRVVFDGSAKTTSGFSLNDVLMNGPVIQNDLYNILLRFRMYKYVFTVDVKKMYRQVNVDAADTSYQRIFWRSNNSEKLQVYELTTVTYGLKSAPFLAERCVEQVRRDYAQQFPIAAKVLENSIYVDDGLFGTDDLQEAMELPTQFTQLMKKGCFELHKWCSNFPQLLSSIPPECREVEMQIKNHDEIRIKTLGINWHPTDDVFYFNVQQFIEAAKPTKRHVLSQIAGFFDPLGWFSPVIVLAKMLMQELWILKISWDDQLPQQQLEFWQKFRNTMCNINNVKIPRRCILSSQLEIHGFCDASMKAMGCCIYARSIDENGDIKCHLLCSKSKVAPLKCLTIPRLELNAALMLSKLVNKCVKTMELDKKAVTLWCDSEVVLHWLKKSPADLKVYVASRVAEIIELTSLFTWKYVSTKCNSADIVSRGAYADKLINNDKWWYGPDFLTSQIITYEMETPTINDEDLPELRSTESNVLTTCEDSFWASTLSKYSSFRKLQRVFGYVLRFINNIKHKHMKKFGILTIPELRISLRTIIKLVQHEEFSTEIKLIKEGRRLKNQFRKLNPFIDGDGLVRVAGRLKKADISYDSKHQIILPNHYVTRLLVEAIHRENLHLAQNGLLAAVRQRYWPVKSTKIIKSVINDCIICFRVNPASPKLFMGDLPSYRINKSPMFSITGVDFAGPFHIKSDAPRKYVMVKCYVAVFVCMVTKMVHLEVAKDLSTQAFINVLHKFVSRRGIPYKMFSDNATNFVGANSALKELNQLFKNQQTQEALNEFCTSREIEWNFIPPNSPHFGGIWEAGVKSMKNLLVKMMRDRKFTYDEFCTLIVQIEAQLNSRPLFPSSNDVNDLTAITPAHFFLGRAVTAISEPSYLDTAENRLSTYQQIQAIKQSFWQRWQKEYLTQLQSRVKWNDTPTPIKVGQLVLIKDDNLPPLQWRMGRIIEIHPGADNIVRVVTIKTASGIYKRATSRIAILPVEIDISTRGV</sequence>
<dbReference type="InterPro" id="IPR036397">
    <property type="entry name" value="RNaseH_sf"/>
</dbReference>
<dbReference type="EMBL" id="GANO01004788">
    <property type="protein sequence ID" value="JAB55083.1"/>
    <property type="molecule type" value="mRNA"/>
</dbReference>
<dbReference type="Gene3D" id="3.30.70.270">
    <property type="match status" value="1"/>
</dbReference>
<dbReference type="InterPro" id="IPR043502">
    <property type="entry name" value="DNA/RNA_pol_sf"/>
</dbReference>
<dbReference type="GO" id="GO:0015074">
    <property type="term" value="P:DNA integration"/>
    <property type="evidence" value="ECO:0007669"/>
    <property type="project" value="InterPro"/>
</dbReference>
<dbReference type="Pfam" id="PF05380">
    <property type="entry name" value="Peptidase_A17"/>
    <property type="match status" value="1"/>
</dbReference>
<keyword evidence="5" id="KW-0378">Hydrolase</keyword>
<dbReference type="InterPro" id="IPR043128">
    <property type="entry name" value="Rev_trsase/Diguanyl_cyclase"/>
</dbReference>
<dbReference type="InterPro" id="IPR012337">
    <property type="entry name" value="RNaseH-like_sf"/>
</dbReference>
<dbReference type="PANTHER" id="PTHR47331:SF1">
    <property type="entry name" value="GAG-LIKE PROTEIN"/>
    <property type="match status" value="1"/>
</dbReference>
<evidence type="ECO:0000256" key="2">
    <source>
        <dbReference type="ARBA" id="ARBA00022695"/>
    </source>
</evidence>
<dbReference type="GO" id="GO:0006508">
    <property type="term" value="P:proteolysis"/>
    <property type="evidence" value="ECO:0007669"/>
    <property type="project" value="InterPro"/>
</dbReference>
<evidence type="ECO:0000313" key="9">
    <source>
        <dbReference type="EMBL" id="JAB55083.1"/>
    </source>
</evidence>
<dbReference type="GO" id="GO:0042575">
    <property type="term" value="C:DNA polymerase complex"/>
    <property type="evidence" value="ECO:0007669"/>
    <property type="project" value="UniProtKB-ARBA"/>
</dbReference>
<dbReference type="Pfam" id="PF00078">
    <property type="entry name" value="RVT_1"/>
    <property type="match status" value="1"/>
</dbReference>
<dbReference type="Gene3D" id="1.10.340.70">
    <property type="match status" value="1"/>
</dbReference>
<evidence type="ECO:0000259" key="8">
    <source>
        <dbReference type="PROSITE" id="PS50994"/>
    </source>
</evidence>
<evidence type="ECO:0000256" key="7">
    <source>
        <dbReference type="SAM" id="MobiDB-lite"/>
    </source>
</evidence>
<dbReference type="InterPro" id="IPR001584">
    <property type="entry name" value="Integrase_cat-core"/>
</dbReference>
<dbReference type="InterPro" id="IPR041588">
    <property type="entry name" value="Integrase_H2C2"/>
</dbReference>
<dbReference type="PROSITE" id="PS50994">
    <property type="entry name" value="INTEGRASE"/>
    <property type="match status" value="1"/>
</dbReference>
<dbReference type="GO" id="GO:0004519">
    <property type="term" value="F:endonuclease activity"/>
    <property type="evidence" value="ECO:0007669"/>
    <property type="project" value="UniProtKB-KW"/>
</dbReference>
<name>W4VR47_9DIPT</name>
<dbReference type="Gene3D" id="3.10.10.10">
    <property type="entry name" value="HIV Type 1 Reverse Transcriptase, subunit A, domain 1"/>
    <property type="match status" value="1"/>
</dbReference>
<protein>
    <submittedName>
        <fullName evidence="9">Putative bel12 ag transposon polyprotein</fullName>
    </submittedName>
</protein>
<dbReference type="CDD" id="cd01644">
    <property type="entry name" value="RT_pepA17"/>
    <property type="match status" value="1"/>
</dbReference>
<dbReference type="SUPFAM" id="SSF53098">
    <property type="entry name" value="Ribonuclease H-like"/>
    <property type="match status" value="1"/>
</dbReference>
<dbReference type="PROSITE" id="PS00141">
    <property type="entry name" value="ASP_PROTEASE"/>
    <property type="match status" value="1"/>
</dbReference>
<reference evidence="9" key="1">
    <citation type="journal article" date="2014" name="Insect Biochem. Mol. Biol.">
        <title>An insight into the sialome of the frog biting fly, Corethrella appendiculata.</title>
        <authorList>
            <person name="Ribeiro J.M.C."/>
            <person name="Chagas A.C."/>
            <person name="Pham V.M."/>
            <person name="Lounibos L.P."/>
            <person name="Calvo E."/>
        </authorList>
    </citation>
    <scope>NUCLEOTIDE SEQUENCE</scope>
    <source>
        <tissue evidence="9">Salivary glands</tissue>
    </source>
</reference>
<keyword evidence="1" id="KW-0808">Transferase</keyword>
<dbReference type="PANTHER" id="PTHR47331">
    <property type="entry name" value="PHD-TYPE DOMAIN-CONTAINING PROTEIN"/>
    <property type="match status" value="1"/>
</dbReference>
<evidence type="ECO:0000256" key="5">
    <source>
        <dbReference type="ARBA" id="ARBA00022801"/>
    </source>
</evidence>
<feature type="non-terminal residue" evidence="9">
    <location>
        <position position="1"/>
    </location>
</feature>
<keyword evidence="2" id="KW-0548">Nucleotidyltransferase</keyword>
<organism evidence="9">
    <name type="scientific">Corethrella appendiculata</name>
    <dbReference type="NCBI Taxonomy" id="1370023"/>
    <lineage>
        <taxon>Eukaryota</taxon>
        <taxon>Metazoa</taxon>
        <taxon>Ecdysozoa</taxon>
        <taxon>Arthropoda</taxon>
        <taxon>Hexapoda</taxon>
        <taxon>Insecta</taxon>
        <taxon>Pterygota</taxon>
        <taxon>Neoptera</taxon>
        <taxon>Endopterygota</taxon>
        <taxon>Diptera</taxon>
        <taxon>Nematocera</taxon>
        <taxon>Culicoidea</taxon>
        <taxon>Chaoboridae</taxon>
        <taxon>Corethrella</taxon>
    </lineage>
</organism>
<keyword evidence="6" id="KW-0695">RNA-directed DNA polymerase</keyword>
<proteinExistence type="evidence at transcript level"/>
<feature type="domain" description="Integrase catalytic" evidence="8">
    <location>
        <begin position="1095"/>
        <end position="1290"/>
    </location>
</feature>
<dbReference type="InterPro" id="IPR000477">
    <property type="entry name" value="RT_dom"/>
</dbReference>
<dbReference type="Pfam" id="PF17921">
    <property type="entry name" value="Integrase_H2C2"/>
    <property type="match status" value="1"/>
</dbReference>
<evidence type="ECO:0000256" key="1">
    <source>
        <dbReference type="ARBA" id="ARBA00022679"/>
    </source>
</evidence>
<dbReference type="SUPFAM" id="SSF56672">
    <property type="entry name" value="DNA/RNA polymerases"/>
    <property type="match status" value="1"/>
</dbReference>
<dbReference type="InterPro" id="IPR021109">
    <property type="entry name" value="Peptidase_aspartic_dom_sf"/>
</dbReference>
<dbReference type="GO" id="GO:0003964">
    <property type="term" value="F:RNA-directed DNA polymerase activity"/>
    <property type="evidence" value="ECO:0007669"/>
    <property type="project" value="UniProtKB-KW"/>
</dbReference>
<accession>W4VR47</accession>
<feature type="compositionally biased region" description="Low complexity" evidence="7">
    <location>
        <begin position="81"/>
        <end position="94"/>
    </location>
</feature>
<feature type="region of interest" description="Disordered" evidence="7">
    <location>
        <begin position="81"/>
        <end position="100"/>
    </location>
</feature>
<dbReference type="InterPro" id="IPR040676">
    <property type="entry name" value="DUF5641"/>
</dbReference>
<keyword evidence="4" id="KW-0255">Endonuclease</keyword>
<dbReference type="Gene3D" id="2.40.70.10">
    <property type="entry name" value="Acid Proteases"/>
    <property type="match status" value="1"/>
</dbReference>
<evidence type="ECO:0000256" key="6">
    <source>
        <dbReference type="ARBA" id="ARBA00022918"/>
    </source>
</evidence>
<dbReference type="GO" id="GO:0003676">
    <property type="term" value="F:nucleic acid binding"/>
    <property type="evidence" value="ECO:0007669"/>
    <property type="project" value="InterPro"/>
</dbReference>
<dbReference type="InterPro" id="IPR008042">
    <property type="entry name" value="Retrotrans_Pao"/>
</dbReference>
<keyword evidence="3" id="KW-0540">Nuclease</keyword>